<evidence type="ECO:0000259" key="1">
    <source>
        <dbReference type="Pfam" id="PF25355"/>
    </source>
</evidence>
<feature type="domain" description="DUF7882" evidence="1">
    <location>
        <begin position="1"/>
        <end position="97"/>
    </location>
</feature>
<proteinExistence type="predicted"/>
<evidence type="ECO:0000313" key="3">
    <source>
        <dbReference type="Proteomes" id="UP001239083"/>
    </source>
</evidence>
<gene>
    <name evidence="2" type="ORF">QFZ26_001461</name>
</gene>
<dbReference type="InterPro" id="IPR057204">
    <property type="entry name" value="DUF7882"/>
</dbReference>
<comment type="caution">
    <text evidence="2">The sequence shown here is derived from an EMBL/GenBank/DDBJ whole genome shotgun (WGS) entry which is preliminary data.</text>
</comment>
<dbReference type="EMBL" id="JAUSYY010000001">
    <property type="protein sequence ID" value="MDQ0893906.1"/>
    <property type="molecule type" value="Genomic_DNA"/>
</dbReference>
<dbReference type="Pfam" id="PF25355">
    <property type="entry name" value="DUF7882"/>
    <property type="match status" value="1"/>
</dbReference>
<dbReference type="Proteomes" id="UP001239083">
    <property type="component" value="Unassembled WGS sequence"/>
</dbReference>
<evidence type="ECO:0000313" key="2">
    <source>
        <dbReference type="EMBL" id="MDQ0893906.1"/>
    </source>
</evidence>
<reference evidence="2 3" key="1">
    <citation type="submission" date="2023-07" db="EMBL/GenBank/DDBJ databases">
        <title>Comparative genomics of wheat-associated soil bacteria to identify genetic determinants of phenazine resistance.</title>
        <authorList>
            <person name="Mouncey N."/>
        </authorList>
    </citation>
    <scope>NUCLEOTIDE SEQUENCE [LARGE SCALE GENOMIC DNA]</scope>
    <source>
        <strain evidence="2 3">V3I3</strain>
    </source>
</reference>
<name>A0ABU0R9L3_9MICO</name>
<keyword evidence="3" id="KW-1185">Reference proteome</keyword>
<organism evidence="2 3">
    <name type="scientific">Agromyces ramosus</name>
    <dbReference type="NCBI Taxonomy" id="33879"/>
    <lineage>
        <taxon>Bacteria</taxon>
        <taxon>Bacillati</taxon>
        <taxon>Actinomycetota</taxon>
        <taxon>Actinomycetes</taxon>
        <taxon>Micrococcales</taxon>
        <taxon>Microbacteriaceae</taxon>
        <taxon>Agromyces</taxon>
    </lineage>
</organism>
<sequence length="104" mass="11488">MGVLIYGSRVSELEIEDRTLAHLQFVVATKLRRNEQFMLTWNHGVERGSGRSAIWISPYIPVHFKFNGGRAPKLNRAWLEALLDGANSPAGLHPIPEAGVGAPE</sequence>
<accession>A0ABU0R9L3</accession>
<protein>
    <recommendedName>
        <fullName evidence="1">DUF7882 domain-containing protein</fullName>
    </recommendedName>
</protein>
<dbReference type="RefSeq" id="WP_307040715.1">
    <property type="nucleotide sequence ID" value="NZ_JAUSYY010000001.1"/>
</dbReference>